<dbReference type="OrthoDB" id="1924260at2759"/>
<evidence type="ECO:0000313" key="1">
    <source>
        <dbReference type="EMBL" id="QSS60929.1"/>
    </source>
</evidence>
<evidence type="ECO:0000313" key="2">
    <source>
        <dbReference type="Proteomes" id="UP000663671"/>
    </source>
</evidence>
<proteinExistence type="predicted"/>
<reference evidence="1" key="1">
    <citation type="submission" date="2021-01" db="EMBL/GenBank/DDBJ databases">
        <title>Chromosome-level genome assembly of a human fungal pathogen reveals clustering of transcriptionally co-regulated genes.</title>
        <authorList>
            <person name="Voorhies M."/>
            <person name="Cohen S."/>
            <person name="Shea T.P."/>
            <person name="Petrus S."/>
            <person name="Munoz J.F."/>
            <person name="Poplawski S."/>
            <person name="Goldman W.E."/>
            <person name="Michael T."/>
            <person name="Cuomo C.A."/>
            <person name="Sil A."/>
            <person name="Beyhan S."/>
        </authorList>
    </citation>
    <scope>NUCLEOTIDE SEQUENCE</scope>
    <source>
        <strain evidence="1">WU24</strain>
    </source>
</reference>
<sequence length="56" mass="6488">MISEEEQSHRADEDYATARRHDYGPAVHTWVRLLAREDGASAKKEAQKLPKIKLKR</sequence>
<dbReference type="VEuPathDB" id="FungiDB:I7I51_05735"/>
<gene>
    <name evidence="1" type="ORF">I7I51_05735</name>
</gene>
<name>A0A8A1M4H6_AJECA</name>
<accession>A0A8A1M4H6</accession>
<dbReference type="EMBL" id="CP069110">
    <property type="protein sequence ID" value="QSS60929.1"/>
    <property type="molecule type" value="Genomic_DNA"/>
</dbReference>
<dbReference type="Proteomes" id="UP000663671">
    <property type="component" value="Chromosome 4"/>
</dbReference>
<dbReference type="AlphaFoldDB" id="A0A8A1M4H6"/>
<protein>
    <submittedName>
        <fullName evidence="1">Uncharacterized protein</fullName>
    </submittedName>
</protein>
<organism evidence="1 2">
    <name type="scientific">Ajellomyces capsulatus</name>
    <name type="common">Darling's disease fungus</name>
    <name type="synonym">Histoplasma capsulatum</name>
    <dbReference type="NCBI Taxonomy" id="5037"/>
    <lineage>
        <taxon>Eukaryota</taxon>
        <taxon>Fungi</taxon>
        <taxon>Dikarya</taxon>
        <taxon>Ascomycota</taxon>
        <taxon>Pezizomycotina</taxon>
        <taxon>Eurotiomycetes</taxon>
        <taxon>Eurotiomycetidae</taxon>
        <taxon>Onygenales</taxon>
        <taxon>Ajellomycetaceae</taxon>
        <taxon>Histoplasma</taxon>
    </lineage>
</organism>